<dbReference type="UniPathway" id="UPA00109">
    <property type="reaction ID" value="UER00187"/>
</dbReference>
<dbReference type="EC" id="4.2.1.11" evidence="3 9"/>
<feature type="domain" description="Enolase C-terminal TIM barrel" evidence="13">
    <location>
        <begin position="141"/>
        <end position="418"/>
    </location>
</feature>
<evidence type="ECO:0000256" key="12">
    <source>
        <dbReference type="PIRSR" id="PIRSR001400-3"/>
    </source>
</evidence>
<dbReference type="Pfam" id="PF03952">
    <property type="entry name" value="Enolase_N"/>
    <property type="match status" value="1"/>
</dbReference>
<dbReference type="GO" id="GO:0006096">
    <property type="term" value="P:glycolytic process"/>
    <property type="evidence" value="ECO:0007669"/>
    <property type="project" value="UniProtKB-UniRule"/>
</dbReference>
<dbReference type="SUPFAM" id="SSF54826">
    <property type="entry name" value="Enolase N-terminal domain-like"/>
    <property type="match status" value="1"/>
</dbReference>
<feature type="binding site" evidence="11">
    <location>
        <position position="157"/>
    </location>
    <ligand>
        <name>substrate</name>
    </ligand>
</feature>
<feature type="domain" description="Enolase N-terminal" evidence="14">
    <location>
        <begin position="5"/>
        <end position="135"/>
    </location>
</feature>
<feature type="binding site" evidence="11">
    <location>
        <position position="166"/>
    </location>
    <ligand>
        <name>substrate</name>
    </ligand>
</feature>
<dbReference type="InterPro" id="IPR036849">
    <property type="entry name" value="Enolase-like_C_sf"/>
</dbReference>
<feature type="binding site" evidence="11">
    <location>
        <begin position="365"/>
        <end position="368"/>
    </location>
    <ligand>
        <name>substrate</name>
    </ligand>
</feature>
<protein>
    <recommendedName>
        <fullName evidence="4 9">Enolase</fullName>
        <ecNumber evidence="3 9">4.2.1.11</ecNumber>
    </recommendedName>
    <alternativeName>
        <fullName evidence="9">2-phospho-D-glycerate hydro-lyase</fullName>
    </alternativeName>
    <alternativeName>
        <fullName evidence="9">2-phosphoglycerate dehydratase</fullName>
    </alternativeName>
</protein>
<comment type="caution">
    <text evidence="15">The sequence shown here is derived from an EMBL/GenBank/DDBJ whole genome shotgun (WGS) entry which is preliminary data.</text>
</comment>
<dbReference type="GO" id="GO:0009986">
    <property type="term" value="C:cell surface"/>
    <property type="evidence" value="ECO:0007669"/>
    <property type="project" value="UniProtKB-SubCell"/>
</dbReference>
<feature type="binding site" evidence="9 12">
    <location>
        <position position="313"/>
    </location>
    <ligand>
        <name>Mg(2+)</name>
        <dbReference type="ChEBI" id="CHEBI:18420"/>
    </ligand>
</feature>
<reference evidence="15 16" key="1">
    <citation type="submission" date="2020-08" db="EMBL/GenBank/DDBJ databases">
        <title>Sequencing the genomes of 1000 actinobacteria strains.</title>
        <authorList>
            <person name="Klenk H.-P."/>
        </authorList>
    </citation>
    <scope>NUCLEOTIDE SEQUENCE [LARGE SCALE GENOMIC DNA]</scope>
    <source>
        <strain evidence="15 16">DSM 11053</strain>
    </source>
</reference>
<dbReference type="SUPFAM" id="SSF51604">
    <property type="entry name" value="Enolase C-terminal domain-like"/>
    <property type="match status" value="1"/>
</dbReference>
<dbReference type="GO" id="GO:0005576">
    <property type="term" value="C:extracellular region"/>
    <property type="evidence" value="ECO:0007669"/>
    <property type="project" value="UniProtKB-SubCell"/>
</dbReference>
<dbReference type="SFLD" id="SFLDF00002">
    <property type="entry name" value="enolase"/>
    <property type="match status" value="1"/>
</dbReference>
<dbReference type="RefSeq" id="WP_183337977.1">
    <property type="nucleotide sequence ID" value="NZ_JACHZG010000001.1"/>
</dbReference>
<feature type="binding site" evidence="9">
    <location>
        <position position="389"/>
    </location>
    <ligand>
        <name>(2R)-2-phosphoglycerate</name>
        <dbReference type="ChEBI" id="CHEBI:58289"/>
    </ligand>
</feature>
<accession>A0A7W5JVJ3</accession>
<dbReference type="InterPro" id="IPR029017">
    <property type="entry name" value="Enolase-like_N"/>
</dbReference>
<dbReference type="Gene3D" id="3.20.20.120">
    <property type="entry name" value="Enolase-like C-terminal domain"/>
    <property type="match status" value="1"/>
</dbReference>
<evidence type="ECO:0000259" key="13">
    <source>
        <dbReference type="SMART" id="SM01192"/>
    </source>
</evidence>
<evidence type="ECO:0000256" key="2">
    <source>
        <dbReference type="ARBA" id="ARBA00009604"/>
    </source>
</evidence>
<dbReference type="PRINTS" id="PR00148">
    <property type="entry name" value="ENOLASE"/>
</dbReference>
<evidence type="ECO:0000313" key="16">
    <source>
        <dbReference type="Proteomes" id="UP000565572"/>
    </source>
</evidence>
<dbReference type="SMART" id="SM01193">
    <property type="entry name" value="Enolase_N"/>
    <property type="match status" value="1"/>
</dbReference>
<comment type="catalytic activity">
    <reaction evidence="9">
        <text>(2R)-2-phosphoglycerate = phosphoenolpyruvate + H2O</text>
        <dbReference type="Rhea" id="RHEA:10164"/>
        <dbReference type="ChEBI" id="CHEBI:15377"/>
        <dbReference type="ChEBI" id="CHEBI:58289"/>
        <dbReference type="ChEBI" id="CHEBI:58702"/>
        <dbReference type="EC" id="4.2.1.11"/>
    </reaction>
</comment>
<keyword evidence="5 9" id="KW-0964">Secreted</keyword>
<dbReference type="Proteomes" id="UP000565572">
    <property type="component" value="Unassembled WGS sequence"/>
</dbReference>
<sequence length="419" mass="43423">MSITVRSVQALEILDSRGRPTLATTVTTSKGASFRAGVPSGASTGSGEAVELRDRDPARYGGAGVLTATANVNGAINDALAGQEFSDLAQLDQTLIALDGTDNKSALGANAIIGVSMAAARAFAATADLALWQYLTPAGVTPALPAPHFNVVNGGAHAPNKLDFQEFMLAPLGLPSYAEAVRAGAEVYAALKARLGKAGHATGLGDEGGFAPDLDRPEEVLETIVAAITDAGYTPGTDGVAIALDPAASEFYRDGSYHVAGQTLSSDDMIGYYASVVAQFPIWSIEDGLAEDDDDGWVRLTQTLGAKIQLVGDDNFVTNPTIIAEAVRRGVANAALIKVNQIGTVTETLEALTVCRDAGYAAMISHRSGETEDSFIADLAVGSGCGQIKSGAPARGERVAKYNRLLEIAAQNPDLPYRR</sequence>
<dbReference type="GO" id="GO:0000287">
    <property type="term" value="F:magnesium ion binding"/>
    <property type="evidence" value="ECO:0007669"/>
    <property type="project" value="UniProtKB-UniRule"/>
</dbReference>
<feature type="active site" description="Proton donor" evidence="9 10">
    <location>
        <position position="207"/>
    </location>
</feature>
<comment type="cofactor">
    <cofactor evidence="12">
        <name>Mg(2+)</name>
        <dbReference type="ChEBI" id="CHEBI:18420"/>
    </cofactor>
    <text evidence="12">Mg(2+) is required for catalysis and for stabilizing the dimer.</text>
</comment>
<comment type="subcellular location">
    <subcellularLocation>
        <location evidence="9">Cytoplasm</location>
    </subcellularLocation>
    <subcellularLocation>
        <location evidence="9">Secreted</location>
    </subcellularLocation>
    <subcellularLocation>
        <location evidence="9">Cell surface</location>
    </subcellularLocation>
    <text evidence="9">Fractions of enolase are present in both the cytoplasm and on the cell surface.</text>
</comment>
<name>A0A7W5JVJ3_9ACTN</name>
<dbReference type="PANTHER" id="PTHR11902:SF1">
    <property type="entry name" value="ENOLASE"/>
    <property type="match status" value="1"/>
</dbReference>
<dbReference type="PANTHER" id="PTHR11902">
    <property type="entry name" value="ENOLASE"/>
    <property type="match status" value="1"/>
</dbReference>
<feature type="binding site" evidence="9">
    <location>
        <position position="338"/>
    </location>
    <ligand>
        <name>(2R)-2-phosphoglycerate</name>
        <dbReference type="ChEBI" id="CHEBI:58289"/>
    </ligand>
</feature>
<evidence type="ECO:0000259" key="14">
    <source>
        <dbReference type="SMART" id="SM01193"/>
    </source>
</evidence>
<keyword evidence="8 9" id="KW-0456">Lyase</keyword>
<dbReference type="SFLD" id="SFLDG00178">
    <property type="entry name" value="enolase"/>
    <property type="match status" value="1"/>
</dbReference>
<dbReference type="EMBL" id="JACHZG010000001">
    <property type="protein sequence ID" value="MBB3327033.1"/>
    <property type="molecule type" value="Genomic_DNA"/>
</dbReference>
<feature type="binding site" evidence="9">
    <location>
        <position position="368"/>
    </location>
    <ligand>
        <name>(2R)-2-phosphoglycerate</name>
        <dbReference type="ChEBI" id="CHEBI:58289"/>
    </ligand>
</feature>
<dbReference type="CDD" id="cd03313">
    <property type="entry name" value="enolase"/>
    <property type="match status" value="1"/>
</dbReference>
<evidence type="ECO:0000256" key="3">
    <source>
        <dbReference type="ARBA" id="ARBA00012058"/>
    </source>
</evidence>
<dbReference type="Gene3D" id="3.30.390.10">
    <property type="entry name" value="Enolase-like, N-terminal domain"/>
    <property type="match status" value="1"/>
</dbReference>
<keyword evidence="16" id="KW-1185">Reference proteome</keyword>
<feature type="binding site" evidence="11">
    <location>
        <position position="286"/>
    </location>
    <ligand>
        <name>substrate</name>
    </ligand>
</feature>
<dbReference type="GO" id="GO:0000015">
    <property type="term" value="C:phosphopyruvate hydratase complex"/>
    <property type="evidence" value="ECO:0007669"/>
    <property type="project" value="InterPro"/>
</dbReference>
<feature type="binding site" evidence="9">
    <location>
        <position position="367"/>
    </location>
    <ligand>
        <name>(2R)-2-phosphoglycerate</name>
        <dbReference type="ChEBI" id="CHEBI:58289"/>
    </ligand>
</feature>
<evidence type="ECO:0000256" key="6">
    <source>
        <dbReference type="ARBA" id="ARBA00022842"/>
    </source>
</evidence>
<dbReference type="GO" id="GO:0004634">
    <property type="term" value="F:phosphopyruvate hydratase activity"/>
    <property type="evidence" value="ECO:0007669"/>
    <property type="project" value="UniProtKB-UniRule"/>
</dbReference>
<keyword evidence="9 12" id="KW-0479">Metal-binding</keyword>
<keyword evidence="6 9" id="KW-0460">Magnesium</keyword>
<dbReference type="HAMAP" id="MF_00318">
    <property type="entry name" value="Enolase"/>
    <property type="match status" value="1"/>
</dbReference>
<organism evidence="15 16">
    <name type="scientific">Microlunatus antarcticus</name>
    <dbReference type="NCBI Taxonomy" id="53388"/>
    <lineage>
        <taxon>Bacteria</taxon>
        <taxon>Bacillati</taxon>
        <taxon>Actinomycetota</taxon>
        <taxon>Actinomycetes</taxon>
        <taxon>Propionibacteriales</taxon>
        <taxon>Propionibacteriaceae</taxon>
        <taxon>Microlunatus</taxon>
    </lineage>
</organism>
<comment type="pathway">
    <text evidence="1 9">Carbohydrate degradation; glycolysis; pyruvate from D-glyceraldehyde 3-phosphate: step 4/5.</text>
</comment>
<comment type="similarity">
    <text evidence="2 9">Belongs to the enolase family.</text>
</comment>
<evidence type="ECO:0000256" key="5">
    <source>
        <dbReference type="ARBA" id="ARBA00022525"/>
    </source>
</evidence>
<feature type="binding site" evidence="11">
    <location>
        <position position="389"/>
    </location>
    <ligand>
        <name>substrate</name>
    </ligand>
</feature>
<evidence type="ECO:0000256" key="11">
    <source>
        <dbReference type="PIRSR" id="PIRSR001400-2"/>
    </source>
</evidence>
<feature type="binding site" evidence="9 12">
    <location>
        <position position="286"/>
    </location>
    <ligand>
        <name>Mg(2+)</name>
        <dbReference type="ChEBI" id="CHEBI:18420"/>
    </ligand>
</feature>
<dbReference type="SFLD" id="SFLDS00001">
    <property type="entry name" value="Enolase"/>
    <property type="match status" value="1"/>
</dbReference>
<comment type="function">
    <text evidence="9">Catalyzes the reversible conversion of 2-phosphoglycerate (2-PG) into phosphoenolpyruvate (PEP). It is essential for the degradation of carbohydrates via glycolysis.</text>
</comment>
<dbReference type="InterPro" id="IPR020810">
    <property type="entry name" value="Enolase_C"/>
</dbReference>
<dbReference type="AlphaFoldDB" id="A0A7W5JVJ3"/>
<proteinExistence type="inferred from homology"/>
<evidence type="ECO:0000313" key="15">
    <source>
        <dbReference type="EMBL" id="MBB3327033.1"/>
    </source>
</evidence>
<comment type="cofactor">
    <cofactor evidence="9">
        <name>Mg(2+)</name>
        <dbReference type="ChEBI" id="CHEBI:18420"/>
    </cofactor>
    <text evidence="9">Binds a second Mg(2+) ion via substrate during catalysis.</text>
</comment>
<keyword evidence="9" id="KW-0963">Cytoplasm</keyword>
<keyword evidence="7 9" id="KW-0324">Glycolysis</keyword>
<dbReference type="NCBIfam" id="TIGR01060">
    <property type="entry name" value="eno"/>
    <property type="match status" value="1"/>
</dbReference>
<feature type="binding site" evidence="9 12">
    <location>
        <position position="245"/>
    </location>
    <ligand>
        <name>Mg(2+)</name>
        <dbReference type="ChEBI" id="CHEBI:18420"/>
    </ligand>
</feature>
<feature type="binding site" evidence="11">
    <location>
        <position position="313"/>
    </location>
    <ligand>
        <name>substrate</name>
    </ligand>
</feature>
<evidence type="ECO:0000256" key="9">
    <source>
        <dbReference type="HAMAP-Rule" id="MF_00318"/>
    </source>
</evidence>
<evidence type="ECO:0000256" key="1">
    <source>
        <dbReference type="ARBA" id="ARBA00005031"/>
    </source>
</evidence>
<evidence type="ECO:0000256" key="4">
    <source>
        <dbReference type="ARBA" id="ARBA00017068"/>
    </source>
</evidence>
<dbReference type="PIRSF" id="PIRSF001400">
    <property type="entry name" value="Enolase"/>
    <property type="match status" value="1"/>
</dbReference>
<dbReference type="Pfam" id="PF00113">
    <property type="entry name" value="Enolase_C"/>
    <property type="match status" value="1"/>
</dbReference>
<evidence type="ECO:0000256" key="8">
    <source>
        <dbReference type="ARBA" id="ARBA00023239"/>
    </source>
</evidence>
<evidence type="ECO:0000256" key="7">
    <source>
        <dbReference type="ARBA" id="ARBA00023152"/>
    </source>
</evidence>
<gene>
    <name evidence="9" type="primary">eno</name>
    <name evidence="15" type="ORF">FHX39_001977</name>
</gene>
<evidence type="ECO:0000256" key="10">
    <source>
        <dbReference type="PIRSR" id="PIRSR001400-1"/>
    </source>
</evidence>
<feature type="binding site" evidence="9">
    <location>
        <position position="165"/>
    </location>
    <ligand>
        <name>(2R)-2-phosphoglycerate</name>
        <dbReference type="ChEBI" id="CHEBI:58289"/>
    </ligand>
</feature>
<dbReference type="SMART" id="SM01192">
    <property type="entry name" value="Enolase_C"/>
    <property type="match status" value="1"/>
</dbReference>
<feature type="active site" description="Proton acceptor" evidence="9 10">
    <location>
        <position position="338"/>
    </location>
</feature>
<dbReference type="InterPro" id="IPR020811">
    <property type="entry name" value="Enolase_N"/>
</dbReference>
<dbReference type="InterPro" id="IPR000941">
    <property type="entry name" value="Enolase"/>
</dbReference>